<sequence length="152" mass="17243">MDAPDPIDVIHDQIIRFSRNARMWQHEMYGELSFVAYAVLTFVAASECAHAADLAAAYGLDKSTVSRQIGELVGRELLERSPDPRHARMQRLEVTTQGKRVLRAIRRRQRRGLAESLAGWPPEDIETFSTLFARFVYHLDAATHEATTNPTH</sequence>
<dbReference type="PANTHER" id="PTHR33164:SF57">
    <property type="entry name" value="MARR-FAMILY TRANSCRIPTIONAL REGULATOR"/>
    <property type="match status" value="1"/>
</dbReference>
<name>A0A930UY89_9ACTN</name>
<gene>
    <name evidence="2" type="ORF">ISG29_02815</name>
</gene>
<dbReference type="Pfam" id="PF12802">
    <property type="entry name" value="MarR_2"/>
    <property type="match status" value="1"/>
</dbReference>
<dbReference type="AlphaFoldDB" id="A0A930UY89"/>
<dbReference type="PANTHER" id="PTHR33164">
    <property type="entry name" value="TRANSCRIPTIONAL REGULATOR, MARR FAMILY"/>
    <property type="match status" value="1"/>
</dbReference>
<dbReference type="Gene3D" id="1.10.10.10">
    <property type="entry name" value="Winged helix-like DNA-binding domain superfamily/Winged helix DNA-binding domain"/>
    <property type="match status" value="1"/>
</dbReference>
<dbReference type="InterPro" id="IPR036388">
    <property type="entry name" value="WH-like_DNA-bd_sf"/>
</dbReference>
<dbReference type="InterPro" id="IPR039422">
    <property type="entry name" value="MarR/SlyA-like"/>
</dbReference>
<accession>A0A930UY89</accession>
<comment type="caution">
    <text evidence="2">The sequence shown here is derived from an EMBL/GenBank/DDBJ whole genome shotgun (WGS) entry which is preliminary data.</text>
</comment>
<dbReference type="EMBL" id="JADIVZ010000001">
    <property type="protein sequence ID" value="MBF4160604.1"/>
    <property type="molecule type" value="Genomic_DNA"/>
</dbReference>
<dbReference type="RefSeq" id="WP_194501811.1">
    <property type="nucleotide sequence ID" value="NZ_JADIVZ010000001.1"/>
</dbReference>
<reference evidence="2" key="1">
    <citation type="submission" date="2020-11" db="EMBL/GenBank/DDBJ databases">
        <title>Nocardioides sp. CBS4Y-1, whole genome shotgun sequence.</title>
        <authorList>
            <person name="Tuo L."/>
        </authorList>
    </citation>
    <scope>NUCLEOTIDE SEQUENCE</scope>
    <source>
        <strain evidence="2">CBS4Y-1</strain>
    </source>
</reference>
<evidence type="ECO:0000259" key="1">
    <source>
        <dbReference type="PROSITE" id="PS50995"/>
    </source>
</evidence>
<evidence type="ECO:0000313" key="3">
    <source>
        <dbReference type="Proteomes" id="UP000656804"/>
    </source>
</evidence>
<dbReference type="PROSITE" id="PS50995">
    <property type="entry name" value="HTH_MARR_2"/>
    <property type="match status" value="1"/>
</dbReference>
<keyword evidence="3" id="KW-1185">Reference proteome</keyword>
<dbReference type="GO" id="GO:0003700">
    <property type="term" value="F:DNA-binding transcription factor activity"/>
    <property type="evidence" value="ECO:0007669"/>
    <property type="project" value="InterPro"/>
</dbReference>
<dbReference type="InterPro" id="IPR000835">
    <property type="entry name" value="HTH_MarR-typ"/>
</dbReference>
<proteinExistence type="predicted"/>
<organism evidence="2 3">
    <name type="scientific">Nocardioides acrostichi</name>
    <dbReference type="NCBI Taxonomy" id="2784339"/>
    <lineage>
        <taxon>Bacteria</taxon>
        <taxon>Bacillati</taxon>
        <taxon>Actinomycetota</taxon>
        <taxon>Actinomycetes</taxon>
        <taxon>Propionibacteriales</taxon>
        <taxon>Nocardioidaceae</taxon>
        <taxon>Nocardioides</taxon>
    </lineage>
</organism>
<dbReference type="SMART" id="SM00347">
    <property type="entry name" value="HTH_MARR"/>
    <property type="match status" value="1"/>
</dbReference>
<protein>
    <submittedName>
        <fullName evidence="2">Winged helix-turn-helix transcriptional regulator</fullName>
    </submittedName>
</protein>
<dbReference type="GO" id="GO:0006950">
    <property type="term" value="P:response to stress"/>
    <property type="evidence" value="ECO:0007669"/>
    <property type="project" value="TreeGrafter"/>
</dbReference>
<evidence type="ECO:0000313" key="2">
    <source>
        <dbReference type="EMBL" id="MBF4160604.1"/>
    </source>
</evidence>
<dbReference type="Proteomes" id="UP000656804">
    <property type="component" value="Unassembled WGS sequence"/>
</dbReference>
<dbReference type="SUPFAM" id="SSF46785">
    <property type="entry name" value="Winged helix' DNA-binding domain"/>
    <property type="match status" value="1"/>
</dbReference>
<feature type="domain" description="HTH marR-type" evidence="1">
    <location>
        <begin position="1"/>
        <end position="137"/>
    </location>
</feature>
<dbReference type="InterPro" id="IPR036390">
    <property type="entry name" value="WH_DNA-bd_sf"/>
</dbReference>